<keyword evidence="3" id="KW-1185">Reference proteome</keyword>
<accession>A0A9Q0S4R6</accession>
<feature type="region of interest" description="Disordered" evidence="1">
    <location>
        <begin position="1"/>
        <end position="20"/>
    </location>
</feature>
<dbReference type="Proteomes" id="UP001151699">
    <property type="component" value="Chromosome A"/>
</dbReference>
<proteinExistence type="predicted"/>
<comment type="caution">
    <text evidence="2">The sequence shown here is derived from an EMBL/GenBank/DDBJ whole genome shotgun (WGS) entry which is preliminary data.</text>
</comment>
<evidence type="ECO:0000256" key="1">
    <source>
        <dbReference type="SAM" id="MobiDB-lite"/>
    </source>
</evidence>
<organism evidence="2 3">
    <name type="scientific">Pseudolycoriella hygida</name>
    <dbReference type="NCBI Taxonomy" id="35572"/>
    <lineage>
        <taxon>Eukaryota</taxon>
        <taxon>Metazoa</taxon>
        <taxon>Ecdysozoa</taxon>
        <taxon>Arthropoda</taxon>
        <taxon>Hexapoda</taxon>
        <taxon>Insecta</taxon>
        <taxon>Pterygota</taxon>
        <taxon>Neoptera</taxon>
        <taxon>Endopterygota</taxon>
        <taxon>Diptera</taxon>
        <taxon>Nematocera</taxon>
        <taxon>Sciaroidea</taxon>
        <taxon>Sciaridae</taxon>
        <taxon>Pseudolycoriella</taxon>
    </lineage>
</organism>
<dbReference type="AlphaFoldDB" id="A0A9Q0S4R6"/>
<gene>
    <name evidence="2" type="ORF">Bhyg_00603</name>
</gene>
<dbReference type="EMBL" id="WJQU01000001">
    <property type="protein sequence ID" value="KAJ6645397.1"/>
    <property type="molecule type" value="Genomic_DNA"/>
</dbReference>
<evidence type="ECO:0000313" key="3">
    <source>
        <dbReference type="Proteomes" id="UP001151699"/>
    </source>
</evidence>
<name>A0A9Q0S4R6_9DIPT</name>
<dbReference type="OrthoDB" id="8879391at2759"/>
<sequence>LPRMSYMSGTNENLESMSLSESRSLLSNKNAWNSKLLTPSVTIDSVDFESNPPSIVPLSPSVSVYTDRSSFTQGADGAQDAASVGLLKGPPKFGEATRSYVQSQRRHAWRATFQGQNVRVGGNA</sequence>
<evidence type="ECO:0000313" key="2">
    <source>
        <dbReference type="EMBL" id="KAJ6645397.1"/>
    </source>
</evidence>
<protein>
    <submittedName>
        <fullName evidence="2">Uncharacterized protein</fullName>
    </submittedName>
</protein>
<reference evidence="2" key="1">
    <citation type="submission" date="2022-07" db="EMBL/GenBank/DDBJ databases">
        <authorList>
            <person name="Trinca V."/>
            <person name="Uliana J.V.C."/>
            <person name="Torres T.T."/>
            <person name="Ward R.J."/>
            <person name="Monesi N."/>
        </authorList>
    </citation>
    <scope>NUCLEOTIDE SEQUENCE</scope>
    <source>
        <strain evidence="2">HSMRA1968</strain>
        <tissue evidence="2">Whole embryos</tissue>
    </source>
</reference>
<feature type="non-terminal residue" evidence="2">
    <location>
        <position position="124"/>
    </location>
</feature>
<feature type="compositionally biased region" description="Low complexity" evidence="1">
    <location>
        <begin position="11"/>
        <end position="20"/>
    </location>
</feature>